<dbReference type="GO" id="GO:0003700">
    <property type="term" value="F:DNA-binding transcription factor activity"/>
    <property type="evidence" value="ECO:0007669"/>
    <property type="project" value="TreeGrafter"/>
</dbReference>
<keyword evidence="1" id="KW-0238">DNA-binding</keyword>
<dbReference type="PANTHER" id="PTHR46797:SF20">
    <property type="entry name" value="BLR4304 PROTEIN"/>
    <property type="match status" value="1"/>
</dbReference>
<dbReference type="SUPFAM" id="SSF51182">
    <property type="entry name" value="RmlC-like cupins"/>
    <property type="match status" value="1"/>
</dbReference>
<dbReference type="CDD" id="cd02209">
    <property type="entry name" value="cupin_XRE_C"/>
    <property type="match status" value="1"/>
</dbReference>
<dbReference type="AlphaFoldDB" id="A0A1U9K2G2"/>
<reference evidence="4" key="4">
    <citation type="submission" date="2021-09" db="EMBL/GenBank/DDBJ databases">
        <authorList>
            <person name="Gilroy R."/>
        </authorList>
    </citation>
    <scope>NUCLEOTIDE SEQUENCE</scope>
    <source>
        <strain evidence="4">CHK175-13533</strain>
    </source>
</reference>
<dbReference type="EMBL" id="CP019697">
    <property type="protein sequence ID" value="AQS52192.1"/>
    <property type="molecule type" value="Genomic_DNA"/>
</dbReference>
<evidence type="ECO:0000313" key="7">
    <source>
        <dbReference type="Proteomes" id="UP000783934"/>
    </source>
</evidence>
<dbReference type="InterPro" id="IPR014710">
    <property type="entry name" value="RmlC-like_jellyroll"/>
</dbReference>
<reference evidence="5 7" key="2">
    <citation type="submission" date="2020-03" db="EMBL/GenBank/DDBJ databases">
        <title>Genomic Encyclopedia of Type Strains, Phase IV (KMG-IV): sequencing the most valuable type-strain genomes for metagenomic binning, comparative biology and taxonomic classification.</title>
        <authorList>
            <person name="Goeker M."/>
        </authorList>
    </citation>
    <scope>NUCLEOTIDE SEQUENCE [LARGE SCALE GENOMIC DNA]</scope>
    <source>
        <strain evidence="5 7">DSM 26613</strain>
    </source>
</reference>
<dbReference type="Gene3D" id="1.10.260.40">
    <property type="entry name" value="lambda repressor-like DNA-binding domains"/>
    <property type="match status" value="1"/>
</dbReference>
<sequence length="197" mass="22098">MTTNTLKSSASALAKRLRSLRTERNWTLDQASKACGVAPSSLSKIENGLSSPTYDVLLRLAQGFGLDVAELFAPAQEHMGAGRRTIERKGKGELHETPLYEHLVLCSQLANKRMMPFISRIKAQTLEKDEGWSHHAGEEFVYVLTGSIELHTEFYQPAVLNPGDCFYIDSRMQHRVLNHTDEDATVLWISTKPDLIE</sequence>
<keyword evidence="7" id="KW-1185">Reference proteome</keyword>
<dbReference type="PROSITE" id="PS50943">
    <property type="entry name" value="HTH_CROC1"/>
    <property type="match status" value="1"/>
</dbReference>
<dbReference type="SUPFAM" id="SSF47413">
    <property type="entry name" value="lambda repressor-like DNA-binding domains"/>
    <property type="match status" value="1"/>
</dbReference>
<dbReference type="InterPro" id="IPR001387">
    <property type="entry name" value="Cro/C1-type_HTH"/>
</dbReference>
<dbReference type="Proteomes" id="UP000700248">
    <property type="component" value="Unassembled WGS sequence"/>
</dbReference>
<dbReference type="SMART" id="SM00530">
    <property type="entry name" value="HTH_XRE"/>
    <property type="match status" value="1"/>
</dbReference>
<dbReference type="Gene3D" id="2.60.120.10">
    <property type="entry name" value="Jelly Rolls"/>
    <property type="match status" value="1"/>
</dbReference>
<accession>A0A1U9K2G2</accession>
<evidence type="ECO:0000313" key="3">
    <source>
        <dbReference type="EMBL" id="AQS52192.1"/>
    </source>
</evidence>
<dbReference type="CDD" id="cd00093">
    <property type="entry name" value="HTH_XRE"/>
    <property type="match status" value="1"/>
</dbReference>
<dbReference type="RefSeq" id="WP_077734859.1">
    <property type="nucleotide sequence ID" value="NZ_BMCQ01000010.1"/>
</dbReference>
<dbReference type="InterPro" id="IPR011051">
    <property type="entry name" value="RmlC_Cupin_sf"/>
</dbReference>
<organism evidence="3 6">
    <name type="scientific">Paenalcaligenes hominis</name>
    <dbReference type="NCBI Taxonomy" id="643674"/>
    <lineage>
        <taxon>Bacteria</taxon>
        <taxon>Pseudomonadati</taxon>
        <taxon>Pseudomonadota</taxon>
        <taxon>Betaproteobacteria</taxon>
        <taxon>Burkholderiales</taxon>
        <taxon>Alcaligenaceae</taxon>
        <taxon>Paenalcaligenes</taxon>
    </lineage>
</organism>
<dbReference type="EMBL" id="DYTQ01000075">
    <property type="protein sequence ID" value="HJH24183.1"/>
    <property type="molecule type" value="Genomic_DNA"/>
</dbReference>
<dbReference type="GO" id="GO:0003677">
    <property type="term" value="F:DNA binding"/>
    <property type="evidence" value="ECO:0007669"/>
    <property type="project" value="UniProtKB-KW"/>
</dbReference>
<dbReference type="InterPro" id="IPR010982">
    <property type="entry name" value="Lambda_DNA-bd_dom_sf"/>
</dbReference>
<dbReference type="KEGG" id="phn:PAEH1_12830"/>
<protein>
    <submittedName>
        <fullName evidence="3 5">Transcriptional regulator</fullName>
    </submittedName>
    <submittedName>
        <fullName evidence="4">XRE family transcriptional regulator</fullName>
    </submittedName>
</protein>
<dbReference type="Pfam" id="PF01381">
    <property type="entry name" value="HTH_3"/>
    <property type="match status" value="1"/>
</dbReference>
<gene>
    <name evidence="5" type="ORF">GGR41_002337</name>
    <name evidence="4" type="ORF">K8U84_06490</name>
    <name evidence="3" type="ORF">PAEH1_12830</name>
</gene>
<dbReference type="PANTHER" id="PTHR46797">
    <property type="entry name" value="HTH-TYPE TRANSCRIPTIONAL REGULATOR"/>
    <property type="match status" value="1"/>
</dbReference>
<proteinExistence type="predicted"/>
<dbReference type="Proteomes" id="UP000189369">
    <property type="component" value="Chromosome"/>
</dbReference>
<dbReference type="InterPro" id="IPR013096">
    <property type="entry name" value="Cupin_2"/>
</dbReference>
<dbReference type="STRING" id="643674.PAEH1_12830"/>
<reference evidence="4" key="3">
    <citation type="journal article" date="2021" name="PeerJ">
        <title>Extensive microbial diversity within the chicken gut microbiome revealed by metagenomics and culture.</title>
        <authorList>
            <person name="Gilroy R."/>
            <person name="Ravi A."/>
            <person name="Getino M."/>
            <person name="Pursley I."/>
            <person name="Horton D.L."/>
            <person name="Alikhan N.F."/>
            <person name="Baker D."/>
            <person name="Gharbi K."/>
            <person name="Hall N."/>
            <person name="Watson M."/>
            <person name="Adriaenssens E.M."/>
            <person name="Foster-Nyarko E."/>
            <person name="Jarju S."/>
            <person name="Secka A."/>
            <person name="Antonio M."/>
            <person name="Oren A."/>
            <person name="Chaudhuri R.R."/>
            <person name="La Ragione R."/>
            <person name="Hildebrand F."/>
            <person name="Pallen M.J."/>
        </authorList>
    </citation>
    <scope>NUCLEOTIDE SEQUENCE</scope>
    <source>
        <strain evidence="4">CHK175-13533</strain>
    </source>
</reference>
<evidence type="ECO:0000313" key="4">
    <source>
        <dbReference type="EMBL" id="HJH24183.1"/>
    </source>
</evidence>
<evidence type="ECO:0000313" key="5">
    <source>
        <dbReference type="EMBL" id="NJB66082.1"/>
    </source>
</evidence>
<dbReference type="InterPro" id="IPR050807">
    <property type="entry name" value="TransReg_Diox_bact_type"/>
</dbReference>
<dbReference type="Proteomes" id="UP000783934">
    <property type="component" value="Unassembled WGS sequence"/>
</dbReference>
<feature type="domain" description="HTH cro/C1-type" evidence="2">
    <location>
        <begin position="17"/>
        <end position="71"/>
    </location>
</feature>
<dbReference type="Pfam" id="PF07883">
    <property type="entry name" value="Cupin_2"/>
    <property type="match status" value="1"/>
</dbReference>
<dbReference type="GO" id="GO:0005829">
    <property type="term" value="C:cytosol"/>
    <property type="evidence" value="ECO:0007669"/>
    <property type="project" value="TreeGrafter"/>
</dbReference>
<reference evidence="3 6" key="1">
    <citation type="submission" date="2017-01" db="EMBL/GenBank/DDBJ databases">
        <title>Complete Genome Sequence of Paenalcaligenes hominis, Isolated from a paraplegic Patient with neurogenic bladder.</title>
        <authorList>
            <person name="Mukhopadhyay R."/>
            <person name="Joaquin J."/>
            <person name="Hogue R."/>
            <person name="Kilaru A."/>
            <person name="Jospin G."/>
            <person name="Mars K."/>
            <person name="Eisen J.A."/>
            <person name="Chaturvedi V."/>
        </authorList>
    </citation>
    <scope>NUCLEOTIDE SEQUENCE [LARGE SCALE GENOMIC DNA]</scope>
    <source>
        <strain evidence="3 6">15S00501</strain>
    </source>
</reference>
<name>A0A1U9K2G2_9BURK</name>
<dbReference type="OrthoDB" id="9805356at2"/>
<evidence type="ECO:0000259" key="2">
    <source>
        <dbReference type="PROSITE" id="PS50943"/>
    </source>
</evidence>
<dbReference type="EMBL" id="JAATIZ010000004">
    <property type="protein sequence ID" value="NJB66082.1"/>
    <property type="molecule type" value="Genomic_DNA"/>
</dbReference>
<evidence type="ECO:0000256" key="1">
    <source>
        <dbReference type="ARBA" id="ARBA00023125"/>
    </source>
</evidence>
<evidence type="ECO:0000313" key="6">
    <source>
        <dbReference type="Proteomes" id="UP000189369"/>
    </source>
</evidence>